<proteinExistence type="predicted"/>
<evidence type="ECO:0000313" key="3">
    <source>
        <dbReference type="Proteomes" id="UP000717996"/>
    </source>
</evidence>
<dbReference type="AlphaFoldDB" id="A0A9P7C4J6"/>
<sequence length="123" mass="13931">MRSSKKRKLAGGRKLQTKGTVTDHYASFIKDTLAEMDTFPEMKGRDLIMDHAPIHTGKIIGKMIKECGYKCIYLPLYSPELNLIEQLWSVIKNASNQVAQSSFEGFARYSTRCFDGYLAGYPI</sequence>
<gene>
    <name evidence="2" type="ORF">G6F51_011538</name>
</gene>
<dbReference type="GO" id="GO:0003676">
    <property type="term" value="F:nucleic acid binding"/>
    <property type="evidence" value="ECO:0007669"/>
    <property type="project" value="InterPro"/>
</dbReference>
<dbReference type="Pfam" id="PF13358">
    <property type="entry name" value="DDE_3"/>
    <property type="match status" value="1"/>
</dbReference>
<comment type="caution">
    <text evidence="2">The sequence shown here is derived from an EMBL/GenBank/DDBJ whole genome shotgun (WGS) entry which is preliminary data.</text>
</comment>
<organism evidence="2 3">
    <name type="scientific">Rhizopus oryzae</name>
    <name type="common">Mucormycosis agent</name>
    <name type="synonym">Rhizopus arrhizus var. delemar</name>
    <dbReference type="NCBI Taxonomy" id="64495"/>
    <lineage>
        <taxon>Eukaryota</taxon>
        <taxon>Fungi</taxon>
        <taxon>Fungi incertae sedis</taxon>
        <taxon>Mucoromycota</taxon>
        <taxon>Mucoromycotina</taxon>
        <taxon>Mucoromycetes</taxon>
        <taxon>Mucorales</taxon>
        <taxon>Mucorineae</taxon>
        <taxon>Rhizopodaceae</taxon>
        <taxon>Rhizopus</taxon>
    </lineage>
</organism>
<evidence type="ECO:0000259" key="1">
    <source>
        <dbReference type="Pfam" id="PF13358"/>
    </source>
</evidence>
<reference evidence="2" key="1">
    <citation type="journal article" date="2020" name="Microb. Genom.">
        <title>Genetic diversity of clinical and environmental Mucorales isolates obtained from an investigation of mucormycosis cases among solid organ transplant recipients.</title>
        <authorList>
            <person name="Nguyen M.H."/>
            <person name="Kaul D."/>
            <person name="Muto C."/>
            <person name="Cheng S.J."/>
            <person name="Richter R.A."/>
            <person name="Bruno V.M."/>
            <person name="Liu G."/>
            <person name="Beyhan S."/>
            <person name="Sundermann A.J."/>
            <person name="Mounaud S."/>
            <person name="Pasculle A.W."/>
            <person name="Nierman W.C."/>
            <person name="Driscoll E."/>
            <person name="Cumbie R."/>
            <person name="Clancy C.J."/>
            <person name="Dupont C.L."/>
        </authorList>
    </citation>
    <scope>NUCLEOTIDE SEQUENCE</scope>
    <source>
        <strain evidence="2">GL16</strain>
    </source>
</reference>
<dbReference type="OrthoDB" id="2206877at2759"/>
<dbReference type="Proteomes" id="UP000717996">
    <property type="component" value="Unassembled WGS sequence"/>
</dbReference>
<feature type="domain" description="Tc1-like transposase DDE" evidence="1">
    <location>
        <begin position="24"/>
        <end position="97"/>
    </location>
</feature>
<evidence type="ECO:0000313" key="2">
    <source>
        <dbReference type="EMBL" id="KAG1535433.1"/>
    </source>
</evidence>
<name>A0A9P7C4J6_RHIOR</name>
<protein>
    <recommendedName>
        <fullName evidence="1">Tc1-like transposase DDE domain-containing protein</fullName>
    </recommendedName>
</protein>
<dbReference type="InterPro" id="IPR036397">
    <property type="entry name" value="RNaseH_sf"/>
</dbReference>
<dbReference type="Gene3D" id="3.30.420.10">
    <property type="entry name" value="Ribonuclease H-like superfamily/Ribonuclease H"/>
    <property type="match status" value="1"/>
</dbReference>
<dbReference type="InterPro" id="IPR038717">
    <property type="entry name" value="Tc1-like_DDE_dom"/>
</dbReference>
<dbReference type="PANTHER" id="PTHR46564:SF1">
    <property type="entry name" value="TRANSPOSASE"/>
    <property type="match status" value="1"/>
</dbReference>
<dbReference type="PANTHER" id="PTHR46564">
    <property type="entry name" value="TRANSPOSASE"/>
    <property type="match status" value="1"/>
</dbReference>
<accession>A0A9P7C4J6</accession>
<dbReference type="EMBL" id="JAANIT010002807">
    <property type="protein sequence ID" value="KAG1535433.1"/>
    <property type="molecule type" value="Genomic_DNA"/>
</dbReference>